<evidence type="ECO:0000313" key="1">
    <source>
        <dbReference type="EMBL" id="SFV27740.1"/>
    </source>
</evidence>
<protein>
    <submittedName>
        <fullName evidence="1">Uncharacterized protein</fullName>
    </submittedName>
</protein>
<name>A0A1I7MZ76_9BACT</name>
<gene>
    <name evidence="1" type="ORF">SAMN05660895_0177</name>
</gene>
<dbReference type="AlphaFoldDB" id="A0A1I7MZ76"/>
<accession>A0A1I7MZ76</accession>
<proteinExistence type="predicted"/>
<keyword evidence="2" id="KW-1185">Reference proteome</keyword>
<dbReference type="Proteomes" id="UP000199537">
    <property type="component" value="Unassembled WGS sequence"/>
</dbReference>
<dbReference type="STRING" id="1393122.SAMN05660895_0177"/>
<sequence>MYLSAQTTDEYALVPASATLNCGESITLAIKRIDTSTYLPTQSAKNIGIGDAASPVWMINGNSNNLTGSEGTLQPDLTFLKATYTAPAKVPVKNPVAIAVSFHSDENSKTLLTLVCNIKIVEAVYKVTMHVNITGADNLHWELTGLSYANLISFADGTSQLKPVDGTRDMHLHVLSASTKHMKLVGQYDYPIPFTLNIGNIRKPGPVQAVISFDTFSPSENGKNSSEPYQTQDHIIDLPGMTSHLVQNLFYDIEANVAQQSKAKEYAELDEVKQIQAHAKDANYWHTPQGKADLLKLQKIMEERGRGNLFQTMNQSSGEHPKADSAFVEGMKGTQFNPSAYGIPPMKETPSIMGNFLQFKGTFNNQSATPLNILQENAINGALQGSITIKVEKLK</sequence>
<dbReference type="EMBL" id="FPCJ01000001">
    <property type="protein sequence ID" value="SFV27740.1"/>
    <property type="molecule type" value="Genomic_DNA"/>
</dbReference>
<reference evidence="2" key="1">
    <citation type="submission" date="2016-10" db="EMBL/GenBank/DDBJ databases">
        <authorList>
            <person name="Varghese N."/>
            <person name="Submissions S."/>
        </authorList>
    </citation>
    <scope>NUCLEOTIDE SEQUENCE [LARGE SCALE GENOMIC DNA]</scope>
    <source>
        <strain evidence="2">DSM 14807</strain>
    </source>
</reference>
<evidence type="ECO:0000313" key="2">
    <source>
        <dbReference type="Proteomes" id="UP000199537"/>
    </source>
</evidence>
<organism evidence="1 2">
    <name type="scientific">Thermoflavifilum thermophilum</name>
    <dbReference type="NCBI Taxonomy" id="1393122"/>
    <lineage>
        <taxon>Bacteria</taxon>
        <taxon>Pseudomonadati</taxon>
        <taxon>Bacteroidota</taxon>
        <taxon>Chitinophagia</taxon>
        <taxon>Chitinophagales</taxon>
        <taxon>Chitinophagaceae</taxon>
        <taxon>Thermoflavifilum</taxon>
    </lineage>
</organism>